<dbReference type="PROSITE" id="PS51898">
    <property type="entry name" value="TYR_RECOMBINASE"/>
    <property type="match status" value="1"/>
</dbReference>
<dbReference type="InterPro" id="IPR050090">
    <property type="entry name" value="Tyrosine_recombinase_XerCD"/>
</dbReference>
<feature type="domain" description="Tyr recombinase" evidence="3">
    <location>
        <begin position="467"/>
        <end position="676"/>
    </location>
</feature>
<dbReference type="PANTHER" id="PTHR30349:SF64">
    <property type="entry name" value="PROPHAGE INTEGRASE INTD-RELATED"/>
    <property type="match status" value="1"/>
</dbReference>
<dbReference type="CDD" id="cd00397">
    <property type="entry name" value="DNA_BRE_C"/>
    <property type="match status" value="1"/>
</dbReference>
<dbReference type="InterPro" id="IPR002104">
    <property type="entry name" value="Integrase_catalytic"/>
</dbReference>
<feature type="compositionally biased region" description="Basic and acidic residues" evidence="2">
    <location>
        <begin position="7"/>
        <end position="16"/>
    </location>
</feature>
<dbReference type="AlphaFoldDB" id="A0A916T5Z8"/>
<name>A0A916T5Z8_9ACTN</name>
<feature type="region of interest" description="Disordered" evidence="2">
    <location>
        <begin position="1"/>
        <end position="21"/>
    </location>
</feature>
<evidence type="ECO:0000259" key="3">
    <source>
        <dbReference type="PROSITE" id="PS51898"/>
    </source>
</evidence>
<evidence type="ECO:0000256" key="1">
    <source>
        <dbReference type="ARBA" id="ARBA00023172"/>
    </source>
</evidence>
<dbReference type="InterPro" id="IPR011010">
    <property type="entry name" value="DNA_brk_join_enz"/>
</dbReference>
<reference evidence="4" key="2">
    <citation type="submission" date="2020-09" db="EMBL/GenBank/DDBJ databases">
        <authorList>
            <person name="Sun Q."/>
            <person name="Zhou Y."/>
        </authorList>
    </citation>
    <scope>NUCLEOTIDE SEQUENCE</scope>
    <source>
        <strain evidence="4">CGMCC 1.12827</strain>
    </source>
</reference>
<dbReference type="Gene3D" id="1.10.443.10">
    <property type="entry name" value="Intergrase catalytic core"/>
    <property type="match status" value="1"/>
</dbReference>
<dbReference type="GO" id="GO:0006310">
    <property type="term" value="P:DNA recombination"/>
    <property type="evidence" value="ECO:0007669"/>
    <property type="project" value="UniProtKB-KW"/>
</dbReference>
<dbReference type="PANTHER" id="PTHR30349">
    <property type="entry name" value="PHAGE INTEGRASE-RELATED"/>
    <property type="match status" value="1"/>
</dbReference>
<protein>
    <submittedName>
        <fullName evidence="4">Integrase</fullName>
    </submittedName>
</protein>
<evidence type="ECO:0000313" key="4">
    <source>
        <dbReference type="EMBL" id="GGB33278.1"/>
    </source>
</evidence>
<comment type="caution">
    <text evidence="4">The sequence shown here is derived from an EMBL/GenBank/DDBJ whole genome shotgun (WGS) entry which is preliminary data.</text>
</comment>
<keyword evidence="1" id="KW-0233">DNA recombination</keyword>
<keyword evidence="5" id="KW-1185">Reference proteome</keyword>
<evidence type="ECO:0000256" key="2">
    <source>
        <dbReference type="SAM" id="MobiDB-lite"/>
    </source>
</evidence>
<dbReference type="EMBL" id="BMGC01000013">
    <property type="protein sequence ID" value="GGB33278.1"/>
    <property type="molecule type" value="Genomic_DNA"/>
</dbReference>
<dbReference type="Pfam" id="PF00589">
    <property type="entry name" value="Phage_integrase"/>
    <property type="match status" value="1"/>
</dbReference>
<organism evidence="4 5">
    <name type="scientific">Gordonia jinhuaensis</name>
    <dbReference type="NCBI Taxonomy" id="1517702"/>
    <lineage>
        <taxon>Bacteria</taxon>
        <taxon>Bacillati</taxon>
        <taxon>Actinomycetota</taxon>
        <taxon>Actinomycetes</taxon>
        <taxon>Mycobacteriales</taxon>
        <taxon>Gordoniaceae</taxon>
        <taxon>Gordonia</taxon>
    </lineage>
</organism>
<dbReference type="InterPro" id="IPR013762">
    <property type="entry name" value="Integrase-like_cat_sf"/>
</dbReference>
<dbReference type="GO" id="GO:0003677">
    <property type="term" value="F:DNA binding"/>
    <property type="evidence" value="ECO:0007669"/>
    <property type="project" value="InterPro"/>
</dbReference>
<dbReference type="SUPFAM" id="SSF56349">
    <property type="entry name" value="DNA breaking-rejoining enzymes"/>
    <property type="match status" value="1"/>
</dbReference>
<dbReference type="GO" id="GO:0015074">
    <property type="term" value="P:DNA integration"/>
    <property type="evidence" value="ECO:0007669"/>
    <property type="project" value="InterPro"/>
</dbReference>
<gene>
    <name evidence="4" type="ORF">GCM10011489_21800</name>
</gene>
<reference evidence="4" key="1">
    <citation type="journal article" date="2014" name="Int. J. Syst. Evol. Microbiol.">
        <title>Complete genome sequence of Corynebacterium casei LMG S-19264T (=DSM 44701T), isolated from a smear-ripened cheese.</title>
        <authorList>
            <consortium name="US DOE Joint Genome Institute (JGI-PGF)"/>
            <person name="Walter F."/>
            <person name="Albersmeier A."/>
            <person name="Kalinowski J."/>
            <person name="Ruckert C."/>
        </authorList>
    </citation>
    <scope>NUCLEOTIDE SEQUENCE</scope>
    <source>
        <strain evidence="4">CGMCC 1.12827</strain>
    </source>
</reference>
<sequence length="809" mass="91496">MASTQERPLRLHEMRPRRAAPNTRYTRPTVIAAPATPHPTRRYGDLSQAEMVEIIAVAARVWPHPDSRREGRARGLRKLGAYLLQYPGVTWQQRWDGCPLNSETMVAGDVSSGSLCARSEFHQAVEALFALQIIRPTLVVMRNNRSRTFCQHVISAANDPALNAVIAAIDALDTCALHKRWAIFDVCAALITQGIPIADLTPEAFLYYTRLTRDTVPRGKSSMGKYVGTLAWKTLHSCGHFPAGAPPTLRAALRAPQLSITEIVDQYPVTNPAVRQMFIDYLTRRGAEVDYSSLARMGQVLVKLFWVAIEHINPDQADLRLSAEVYTQWRATISVCEDGSPRLDQRAVLTWVRALYADIHTWAVHEPEHWAQWSVPCPVPRSDMRALSNHLPRRRERTHATIRVLQPLLPLLVEHVTTRYEQLDELNRRGAAAGDGEQFIANGTTYTRVYTRNDRTLIAEGRTPRVRVYNHTTCAKFDVTRLEDAAFWSWAIVETLRLSGLRIEELTELSQLSVRQYQRPNGEVIALLVVAPSKTDRERVIPMSAELFHVIACVIRRITAGRTSVPLATRYDDCERITTDPQPFLFQRHIGNRVEVMSTGAIGISLRSLCADIARTDKRFAGIHFRPHDFRRLFATNLVNAGLPIHIGAALLGHLDLQTTRGYVAVFNEDVIRHYQAHLQRRRATRPTSEYTPVSDDEWAEFDAHFDKRKVELGGCGRPYATPCTHEHACIRCPMLHIDPKMLTRLDEIETDLLARRDHAHTEGWLGEIDGIDLTLSYLRTKRDELHHRLRRTTNLGVPAMPHGPAGLS</sequence>
<dbReference type="Proteomes" id="UP000621454">
    <property type="component" value="Unassembled WGS sequence"/>
</dbReference>
<proteinExistence type="predicted"/>
<accession>A0A916T5Z8</accession>
<evidence type="ECO:0000313" key="5">
    <source>
        <dbReference type="Proteomes" id="UP000621454"/>
    </source>
</evidence>